<keyword evidence="2" id="KW-1185">Reference proteome</keyword>
<protein>
    <submittedName>
        <fullName evidence="1">Uncharacterized protein</fullName>
    </submittedName>
</protein>
<sequence>MNHTINRRLLEDQSLWHEINQQTTLFLDLFTEISNTYTQQELVKIFPSSKGCKVTKGLQLLGCPYQVLDIVRDFDEESGFNIRILNWWGHGLFLIILAGKQRNQQLALFGESNPCDYTIFTGLNPWDYEQLILSKPRTTLPKDKFSSEKRLQIFKKIALPDDVDLLRTALSKEIDRIMEYTW</sequence>
<dbReference type="RefSeq" id="WP_189579431.1">
    <property type="nucleotide sequence ID" value="NZ_BMYF01000005.1"/>
</dbReference>
<gene>
    <name evidence="1" type="ORF">GCM10008106_10540</name>
</gene>
<reference evidence="1" key="1">
    <citation type="journal article" date="2014" name="Int. J. Syst. Evol. Microbiol.">
        <title>Complete genome sequence of Corynebacterium casei LMG S-19264T (=DSM 44701T), isolated from a smear-ripened cheese.</title>
        <authorList>
            <consortium name="US DOE Joint Genome Institute (JGI-PGF)"/>
            <person name="Walter F."/>
            <person name="Albersmeier A."/>
            <person name="Kalinowski J."/>
            <person name="Ruckert C."/>
        </authorList>
    </citation>
    <scope>NUCLEOTIDE SEQUENCE</scope>
    <source>
        <strain evidence="1">KCTC 23224</strain>
    </source>
</reference>
<evidence type="ECO:0000313" key="1">
    <source>
        <dbReference type="EMBL" id="GHB31571.1"/>
    </source>
</evidence>
<proteinExistence type="predicted"/>
<reference evidence="1" key="2">
    <citation type="submission" date="2020-09" db="EMBL/GenBank/DDBJ databases">
        <authorList>
            <person name="Sun Q."/>
            <person name="Kim S."/>
        </authorList>
    </citation>
    <scope>NUCLEOTIDE SEQUENCE</scope>
    <source>
        <strain evidence="1">KCTC 23224</strain>
    </source>
</reference>
<dbReference type="AlphaFoldDB" id="A0A8J3CVJ1"/>
<comment type="caution">
    <text evidence="1">The sequence shown here is derived from an EMBL/GenBank/DDBJ whole genome shotgun (WGS) entry which is preliminary data.</text>
</comment>
<dbReference type="Proteomes" id="UP000642809">
    <property type="component" value="Unassembled WGS sequence"/>
</dbReference>
<organism evidence="1 2">
    <name type="scientific">Mongoliitalea lutea</name>
    <dbReference type="NCBI Taxonomy" id="849756"/>
    <lineage>
        <taxon>Bacteria</taxon>
        <taxon>Pseudomonadati</taxon>
        <taxon>Bacteroidota</taxon>
        <taxon>Cytophagia</taxon>
        <taxon>Cytophagales</taxon>
        <taxon>Cyclobacteriaceae</taxon>
        <taxon>Mongoliitalea</taxon>
    </lineage>
</organism>
<dbReference type="EMBL" id="BMYF01000005">
    <property type="protein sequence ID" value="GHB31571.1"/>
    <property type="molecule type" value="Genomic_DNA"/>
</dbReference>
<name>A0A8J3CVJ1_9BACT</name>
<evidence type="ECO:0000313" key="2">
    <source>
        <dbReference type="Proteomes" id="UP000642809"/>
    </source>
</evidence>
<accession>A0A8J3CVJ1</accession>